<dbReference type="PROSITE" id="PS50102">
    <property type="entry name" value="RRM"/>
    <property type="match status" value="1"/>
</dbReference>
<comment type="subcellular location">
    <subcellularLocation>
        <location evidence="12">Cytoplasm</location>
    </subcellularLocation>
    <subcellularLocation>
        <location evidence="1">Membrane</location>
        <topology evidence="1">Multi-pass membrane protein</topology>
    </subcellularLocation>
</comment>
<dbReference type="PANTHER" id="PTHR31806">
    <property type="entry name" value="PURINE-CYTOSINE PERMEASE FCY2-RELATED"/>
    <property type="match status" value="1"/>
</dbReference>
<feature type="transmembrane region" description="Helical" evidence="15">
    <location>
        <begin position="378"/>
        <end position="397"/>
    </location>
</feature>
<dbReference type="Gene3D" id="1.10.4160.10">
    <property type="entry name" value="Hydantoin permease"/>
    <property type="match status" value="1"/>
</dbReference>
<evidence type="ECO:0000259" key="16">
    <source>
        <dbReference type="PROSITE" id="PS50102"/>
    </source>
</evidence>
<dbReference type="CDD" id="cd12408">
    <property type="entry name" value="RRM_eIF3G_like"/>
    <property type="match status" value="1"/>
</dbReference>
<evidence type="ECO:0000256" key="3">
    <source>
        <dbReference type="ARBA" id="ARBA00022448"/>
    </source>
</evidence>
<evidence type="ECO:0000256" key="7">
    <source>
        <dbReference type="ARBA" id="ARBA00022692"/>
    </source>
</evidence>
<dbReference type="SMART" id="SM00360">
    <property type="entry name" value="RRM"/>
    <property type="match status" value="1"/>
</dbReference>
<organism evidence="17 18">
    <name type="scientific">Aspergillus glaucus CBS 516.65</name>
    <dbReference type="NCBI Taxonomy" id="1160497"/>
    <lineage>
        <taxon>Eukaryota</taxon>
        <taxon>Fungi</taxon>
        <taxon>Dikarya</taxon>
        <taxon>Ascomycota</taxon>
        <taxon>Pezizomycotina</taxon>
        <taxon>Eurotiomycetes</taxon>
        <taxon>Eurotiomycetidae</taxon>
        <taxon>Eurotiales</taxon>
        <taxon>Aspergillaceae</taxon>
        <taxon>Aspergillus</taxon>
        <taxon>Aspergillus subgen. Aspergillus</taxon>
    </lineage>
</organism>
<dbReference type="GO" id="GO:0016282">
    <property type="term" value="C:eukaryotic 43S preinitiation complex"/>
    <property type="evidence" value="ECO:0007669"/>
    <property type="project" value="UniProtKB-UniRule"/>
</dbReference>
<dbReference type="GO" id="GO:0001732">
    <property type="term" value="P:formation of cytoplasmic translation initiation complex"/>
    <property type="evidence" value="ECO:0007669"/>
    <property type="project" value="UniProtKB-UniRule"/>
</dbReference>
<sequence>MFGGADHDLEKAPEVGKVPVDGNSDGAVPGESFAYGNSWYAKIQRLAGKLNIEQRGIERVPENEQTDTSYFNISSMWLAANMVVSSFAIGVLGKSLYGLGFVDALLVDLFFNLLGIMTVCWFSCFGPPFGLRQMVLSRFWFGWYGTKFIAILNVLACVGWSAANAIVGAQFIVAVNSDVPGFAGILIIAICTLFITFAGYKVVHAYEYWSWIPTFIVFMIVFGMFAHSGDFKNLPMGIGKSELGSCLSFGSTVYGFATGWTSYAADYTVYQPKTRSRRKVFFSAWLGLLPPLLFTQMLAIAIMTATEISGGDNKYQLGYAASGNGGLLGAVLAPLGRFGDFCLIILALSIIANNCPNIYSVSLTLQVLSRFTQRVPRFIWVFLGSCASIAIGIPGYSHFETVLENFMNFIAYWLAIYSGIAVSDHFVFKRGFGGYRPEIYDDRHKLPVGIAAALAFGFGIAGMITGMSQSCRADWADDEEFDDPSALPPQQVTTNKDGTKTVVSYRFNDDNKKVKVTRRIKTTVVREQVNPQVAERRSWSKFGLEKGHATGPSFETTSVGENIVFRPSVNWKVQAAEEEKTGGEKGSMKDQLKDKKVKCRICSGEHFTARCPFKDTMAPIEEPGAGGEGGAEEPAAGGLGATGGSYVPPHLRKGAAAGGEKMAGKYEKDDLATLRVTNVSELAEEQELRDLFERFGRVTRVFLARDRETQRAKGFAFISFADRDDAARACEKMDGFGYRHLILRVEFAKRT</sequence>
<evidence type="ECO:0000256" key="15">
    <source>
        <dbReference type="SAM" id="Phobius"/>
    </source>
</evidence>
<dbReference type="CDD" id="cd11484">
    <property type="entry name" value="SLC-NCS1sbd_CobB-like"/>
    <property type="match status" value="1"/>
</dbReference>
<evidence type="ECO:0000256" key="12">
    <source>
        <dbReference type="HAMAP-Rule" id="MF_03006"/>
    </source>
</evidence>
<dbReference type="InterPro" id="IPR017334">
    <property type="entry name" value="eIF3_g"/>
</dbReference>
<name>A0A1L9VCJ7_ASPGL</name>
<dbReference type="InterPro" id="IPR024675">
    <property type="entry name" value="eIF3g_N"/>
</dbReference>
<keyword evidence="5 12" id="KW-0396">Initiation factor</keyword>
<dbReference type="GO" id="GO:0005886">
    <property type="term" value="C:plasma membrane"/>
    <property type="evidence" value="ECO:0007669"/>
    <property type="project" value="TreeGrafter"/>
</dbReference>
<evidence type="ECO:0000256" key="13">
    <source>
        <dbReference type="PROSITE-ProRule" id="PRU00176"/>
    </source>
</evidence>
<evidence type="ECO:0000256" key="1">
    <source>
        <dbReference type="ARBA" id="ARBA00004141"/>
    </source>
</evidence>
<dbReference type="InterPro" id="IPR001248">
    <property type="entry name" value="Pur-cyt_permease"/>
</dbReference>
<keyword evidence="4 12" id="KW-0963">Cytoplasm</keyword>
<feature type="transmembrane region" description="Helical" evidence="15">
    <location>
        <begin position="182"/>
        <end position="202"/>
    </location>
</feature>
<dbReference type="GO" id="GO:0003723">
    <property type="term" value="F:RNA binding"/>
    <property type="evidence" value="ECO:0007669"/>
    <property type="project" value="UniProtKB-UniRule"/>
</dbReference>
<keyword evidence="10 15" id="KW-1133">Transmembrane helix</keyword>
<dbReference type="InterPro" id="IPR000504">
    <property type="entry name" value="RRM_dom"/>
</dbReference>
<dbReference type="InterPro" id="IPR026030">
    <property type="entry name" value="Pur-cyt_permease_Fcy2/21/22"/>
</dbReference>
<dbReference type="CDD" id="cd12933">
    <property type="entry name" value="eIF3G"/>
    <property type="match status" value="1"/>
</dbReference>
<dbReference type="HAMAP" id="MF_03006">
    <property type="entry name" value="eIF3g"/>
    <property type="match status" value="1"/>
</dbReference>
<dbReference type="InterPro" id="IPR035979">
    <property type="entry name" value="RBD_domain_sf"/>
</dbReference>
<protein>
    <recommendedName>
        <fullName evidence="12">Eukaryotic translation initiation factor 3 subunit G</fullName>
        <shortName evidence="12">eIF3g</shortName>
    </recommendedName>
    <alternativeName>
        <fullName evidence="12">Eukaryotic translation initiation factor 3 RNA-binding subunit</fullName>
        <shortName evidence="12">eIF-3 RNA-binding subunit</shortName>
    </alternativeName>
    <alternativeName>
        <fullName evidence="12">Translation initiation factor eIF3 p33 subunit homolog</fullName>
        <shortName evidence="12">eIF3 p33 homolog</shortName>
    </alternativeName>
</protein>
<evidence type="ECO:0000256" key="9">
    <source>
        <dbReference type="ARBA" id="ARBA00022917"/>
    </source>
</evidence>
<dbReference type="InterPro" id="IPR012677">
    <property type="entry name" value="Nucleotide-bd_a/b_plait_sf"/>
</dbReference>
<dbReference type="GO" id="GO:0000329">
    <property type="term" value="C:fungal-type vacuole membrane"/>
    <property type="evidence" value="ECO:0007669"/>
    <property type="project" value="TreeGrafter"/>
</dbReference>
<accession>A0A1L9VCJ7</accession>
<feature type="transmembrane region" description="Helical" evidence="15">
    <location>
        <begin position="448"/>
        <end position="467"/>
    </location>
</feature>
<proteinExistence type="inferred from homology"/>
<feature type="transmembrane region" description="Helical" evidence="15">
    <location>
        <begin position="109"/>
        <end position="129"/>
    </location>
</feature>
<dbReference type="PANTHER" id="PTHR31806:SF1">
    <property type="entry name" value="PURINE-CYTOSINE PERMEASE FCY2-RELATED"/>
    <property type="match status" value="1"/>
</dbReference>
<keyword evidence="7 15" id="KW-0812">Transmembrane</keyword>
<dbReference type="GO" id="GO:0015851">
    <property type="term" value="P:nucleobase transport"/>
    <property type="evidence" value="ECO:0007669"/>
    <property type="project" value="UniProtKB-ARBA"/>
</dbReference>
<dbReference type="Pfam" id="PF12353">
    <property type="entry name" value="eIF3g"/>
    <property type="match status" value="1"/>
</dbReference>
<evidence type="ECO:0000256" key="14">
    <source>
        <dbReference type="SAM" id="MobiDB-lite"/>
    </source>
</evidence>
<keyword evidence="8 13" id="KW-0694">RNA-binding</keyword>
<comment type="similarity">
    <text evidence="12">Belongs to the eIF-3 subunit G family.</text>
</comment>
<dbReference type="Gene3D" id="3.30.70.330">
    <property type="match status" value="1"/>
</dbReference>
<feature type="transmembrane region" description="Helical" evidence="15">
    <location>
        <begin position="208"/>
        <end position="226"/>
    </location>
</feature>
<dbReference type="VEuPathDB" id="FungiDB:ASPGLDRAFT_76180"/>
<dbReference type="EMBL" id="KV878905">
    <property type="protein sequence ID" value="OJJ81629.1"/>
    <property type="molecule type" value="Genomic_DNA"/>
</dbReference>
<dbReference type="FunFam" id="1.10.4160.10:FF:000002">
    <property type="entry name" value="Purine-cytosine permease fcyB"/>
    <property type="match status" value="1"/>
</dbReference>
<feature type="transmembrane region" description="Helical" evidence="15">
    <location>
        <begin position="76"/>
        <end position="97"/>
    </location>
</feature>
<feature type="transmembrane region" description="Helical" evidence="15">
    <location>
        <begin position="149"/>
        <end position="175"/>
    </location>
</feature>
<dbReference type="GO" id="GO:0022857">
    <property type="term" value="F:transmembrane transporter activity"/>
    <property type="evidence" value="ECO:0007669"/>
    <property type="project" value="InterPro"/>
</dbReference>
<keyword evidence="18" id="KW-1185">Reference proteome</keyword>
<dbReference type="InterPro" id="IPR034240">
    <property type="entry name" value="eIF3G_RRM"/>
</dbReference>
<evidence type="ECO:0000256" key="8">
    <source>
        <dbReference type="ARBA" id="ARBA00022884"/>
    </source>
</evidence>
<keyword evidence="11 15" id="KW-0472">Membrane</keyword>
<comment type="similarity">
    <text evidence="2">Belongs to the purine-cytosine permease (2.A.39) family.</text>
</comment>
<evidence type="ECO:0000256" key="10">
    <source>
        <dbReference type="ARBA" id="ARBA00022989"/>
    </source>
</evidence>
<dbReference type="GO" id="GO:0005852">
    <property type="term" value="C:eukaryotic translation initiation factor 3 complex"/>
    <property type="evidence" value="ECO:0007669"/>
    <property type="project" value="UniProtKB-UniRule"/>
</dbReference>
<keyword evidence="6" id="KW-0597">Phosphoprotein</keyword>
<feature type="transmembrane region" description="Helical" evidence="15">
    <location>
        <begin position="280"/>
        <end position="306"/>
    </location>
</feature>
<evidence type="ECO:0000313" key="17">
    <source>
        <dbReference type="EMBL" id="OJJ81629.1"/>
    </source>
</evidence>
<evidence type="ECO:0000256" key="11">
    <source>
        <dbReference type="ARBA" id="ARBA00023136"/>
    </source>
</evidence>
<reference evidence="18" key="1">
    <citation type="journal article" date="2017" name="Genome Biol.">
        <title>Comparative genomics reveals high biological diversity and specific adaptations in the industrially and medically important fungal genus Aspergillus.</title>
        <authorList>
            <person name="de Vries R.P."/>
            <person name="Riley R."/>
            <person name="Wiebenga A."/>
            <person name="Aguilar-Osorio G."/>
            <person name="Amillis S."/>
            <person name="Uchima C.A."/>
            <person name="Anderluh G."/>
            <person name="Asadollahi M."/>
            <person name="Askin M."/>
            <person name="Barry K."/>
            <person name="Battaglia E."/>
            <person name="Bayram O."/>
            <person name="Benocci T."/>
            <person name="Braus-Stromeyer S.A."/>
            <person name="Caldana C."/>
            <person name="Canovas D."/>
            <person name="Cerqueira G.C."/>
            <person name="Chen F."/>
            <person name="Chen W."/>
            <person name="Choi C."/>
            <person name="Clum A."/>
            <person name="Dos Santos R.A."/>
            <person name="Damasio A.R."/>
            <person name="Diallinas G."/>
            <person name="Emri T."/>
            <person name="Fekete E."/>
            <person name="Flipphi M."/>
            <person name="Freyberg S."/>
            <person name="Gallo A."/>
            <person name="Gournas C."/>
            <person name="Habgood R."/>
            <person name="Hainaut M."/>
            <person name="Harispe M.L."/>
            <person name="Henrissat B."/>
            <person name="Hilden K.S."/>
            <person name="Hope R."/>
            <person name="Hossain A."/>
            <person name="Karabika E."/>
            <person name="Karaffa L."/>
            <person name="Karanyi Z."/>
            <person name="Krasevec N."/>
            <person name="Kuo A."/>
            <person name="Kusch H."/>
            <person name="LaButti K."/>
            <person name="Lagendijk E.L."/>
            <person name="Lapidus A."/>
            <person name="Levasseur A."/>
            <person name="Lindquist E."/>
            <person name="Lipzen A."/>
            <person name="Logrieco A.F."/>
            <person name="MacCabe A."/>
            <person name="Maekelae M.R."/>
            <person name="Malavazi I."/>
            <person name="Melin P."/>
            <person name="Meyer V."/>
            <person name="Mielnichuk N."/>
            <person name="Miskei M."/>
            <person name="Molnar A.P."/>
            <person name="Mule G."/>
            <person name="Ngan C.Y."/>
            <person name="Orejas M."/>
            <person name="Orosz E."/>
            <person name="Ouedraogo J.P."/>
            <person name="Overkamp K.M."/>
            <person name="Park H.-S."/>
            <person name="Perrone G."/>
            <person name="Piumi F."/>
            <person name="Punt P.J."/>
            <person name="Ram A.F."/>
            <person name="Ramon A."/>
            <person name="Rauscher S."/>
            <person name="Record E."/>
            <person name="Riano-Pachon D.M."/>
            <person name="Robert V."/>
            <person name="Roehrig J."/>
            <person name="Ruller R."/>
            <person name="Salamov A."/>
            <person name="Salih N.S."/>
            <person name="Samson R.A."/>
            <person name="Sandor E."/>
            <person name="Sanguinetti M."/>
            <person name="Schuetze T."/>
            <person name="Sepcic K."/>
            <person name="Shelest E."/>
            <person name="Sherlock G."/>
            <person name="Sophianopoulou V."/>
            <person name="Squina F.M."/>
            <person name="Sun H."/>
            <person name="Susca A."/>
            <person name="Todd R.B."/>
            <person name="Tsang A."/>
            <person name="Unkles S.E."/>
            <person name="van de Wiele N."/>
            <person name="van Rossen-Uffink D."/>
            <person name="Oliveira J.V."/>
            <person name="Vesth T.C."/>
            <person name="Visser J."/>
            <person name="Yu J.-H."/>
            <person name="Zhou M."/>
            <person name="Andersen M.R."/>
            <person name="Archer D.B."/>
            <person name="Baker S.E."/>
            <person name="Benoit I."/>
            <person name="Brakhage A.A."/>
            <person name="Braus G.H."/>
            <person name="Fischer R."/>
            <person name="Frisvad J.C."/>
            <person name="Goldman G.H."/>
            <person name="Houbraken J."/>
            <person name="Oakley B."/>
            <person name="Pocsi I."/>
            <person name="Scazzocchio C."/>
            <person name="Seiboth B."/>
            <person name="vanKuyk P.A."/>
            <person name="Wortman J."/>
            <person name="Dyer P.S."/>
            <person name="Grigoriev I.V."/>
        </authorList>
    </citation>
    <scope>NUCLEOTIDE SEQUENCE [LARGE SCALE GENOMIC DNA]</scope>
    <source>
        <strain evidence="18">CBS 516.65</strain>
    </source>
</reference>
<evidence type="ECO:0000256" key="2">
    <source>
        <dbReference type="ARBA" id="ARBA00008974"/>
    </source>
</evidence>
<dbReference type="Proteomes" id="UP000184300">
    <property type="component" value="Unassembled WGS sequence"/>
</dbReference>
<dbReference type="AlphaFoldDB" id="A0A1L9VCJ7"/>
<comment type="subunit">
    <text evidence="12">Component of the eukaryotic translation initiation factor 3 (eIF-3) complex.</text>
</comment>
<dbReference type="FunFam" id="3.30.70.330:FF:000328">
    <property type="entry name" value="Eukaryotic translation initiation factor 3 subunit G"/>
    <property type="match status" value="1"/>
</dbReference>
<dbReference type="STRING" id="1160497.A0A1L9VCJ7"/>
<feature type="transmembrane region" description="Helical" evidence="15">
    <location>
        <begin position="409"/>
        <end position="428"/>
    </location>
</feature>
<keyword evidence="3" id="KW-0813">Transport</keyword>
<gene>
    <name evidence="12" type="primary">TIF35</name>
    <name evidence="17" type="ORF">ASPGLDRAFT_76180</name>
</gene>
<comment type="function">
    <text evidence="12">RNA-binding component of the eukaryotic translation initiation factor 3 (eIF-3) complex, which is involved in protein synthesis of a specialized repertoire of mRNAs and, together with other initiation factors, stimulates binding of mRNA and methionyl-tRNAi to the 40S ribosome. The eIF-3 complex specifically targets and initiates translation of a subset of mRNAs involved in cell proliferation. This subunit can bind 18S rRNA.</text>
</comment>
<evidence type="ECO:0000313" key="18">
    <source>
        <dbReference type="Proteomes" id="UP000184300"/>
    </source>
</evidence>
<dbReference type="GO" id="GO:0003743">
    <property type="term" value="F:translation initiation factor activity"/>
    <property type="evidence" value="ECO:0007669"/>
    <property type="project" value="UniProtKB-UniRule"/>
</dbReference>
<dbReference type="OrthoDB" id="2116389at2759"/>
<dbReference type="Pfam" id="PF02133">
    <property type="entry name" value="Transp_cyt_pur"/>
    <property type="match status" value="1"/>
</dbReference>
<evidence type="ECO:0000256" key="6">
    <source>
        <dbReference type="ARBA" id="ARBA00022553"/>
    </source>
</evidence>
<evidence type="ECO:0000256" key="5">
    <source>
        <dbReference type="ARBA" id="ARBA00022540"/>
    </source>
</evidence>
<feature type="region of interest" description="Disordered" evidence="14">
    <location>
        <begin position="620"/>
        <end position="644"/>
    </location>
</feature>
<dbReference type="Pfam" id="PF00076">
    <property type="entry name" value="RRM_1"/>
    <property type="match status" value="1"/>
</dbReference>
<dbReference type="SUPFAM" id="SSF54928">
    <property type="entry name" value="RNA-binding domain, RBD"/>
    <property type="match status" value="1"/>
</dbReference>
<feature type="domain" description="RRM" evidence="16">
    <location>
        <begin position="672"/>
        <end position="750"/>
    </location>
</feature>
<evidence type="ECO:0000256" key="4">
    <source>
        <dbReference type="ARBA" id="ARBA00022490"/>
    </source>
</evidence>
<dbReference type="GO" id="GO:0033290">
    <property type="term" value="C:eukaryotic 48S preinitiation complex"/>
    <property type="evidence" value="ECO:0007669"/>
    <property type="project" value="UniProtKB-UniRule"/>
</dbReference>
<keyword evidence="9 12" id="KW-0648">Protein biosynthesis</keyword>